<sequence>MKIRTAMSLTYACGRNPAEVPVTLKFDLTWLALKRRHVLERMNWATVAVTDEIICNLDGPDAFHKTWHERDMQFQLIDGIFAAANSVSMLQNDGMLDRCRQMVDPNVVFLQDIALLHKSRLVKNFMNDKNVELLDWPAYSPDFNIIENLWRILARKVYVGAREFQMVLELKNTILLAWETLDQPVMANLYASLPKRIFDCAYLQGAYAQGKGDQFRPFIAE</sequence>
<dbReference type="InterPro" id="IPR036397">
    <property type="entry name" value="RNaseH_sf"/>
</dbReference>
<dbReference type="EMBL" id="VRMN01000002">
    <property type="protein sequence ID" value="KAA8496284.1"/>
    <property type="molecule type" value="Genomic_DNA"/>
</dbReference>
<feature type="domain" description="Tc1-like transposase DDE" evidence="1">
    <location>
        <begin position="99"/>
        <end position="159"/>
    </location>
</feature>
<reference evidence="4" key="1">
    <citation type="journal article" date="2019" name="Nat. Commun.">
        <title>Expansion of phycobilisome linker gene families in mesophilic red algae.</title>
        <authorList>
            <person name="Lee J."/>
            <person name="Kim D."/>
            <person name="Bhattacharya D."/>
            <person name="Yoon H.S."/>
        </authorList>
    </citation>
    <scope>NUCLEOTIDE SEQUENCE [LARGE SCALE GENOMIC DNA]</scope>
    <source>
        <strain evidence="4">CCMP 1328</strain>
    </source>
</reference>
<keyword evidence="4" id="KW-1185">Reference proteome</keyword>
<dbReference type="AlphaFoldDB" id="A0A5J4YT05"/>
<gene>
    <name evidence="3" type="ORF">FVE85_0013</name>
    <name evidence="2" type="ORF">FVE85_5021</name>
</gene>
<evidence type="ECO:0000313" key="2">
    <source>
        <dbReference type="EMBL" id="KAA8493884.1"/>
    </source>
</evidence>
<reference evidence="2" key="2">
    <citation type="submission" date="2019-09" db="EMBL/GenBank/DDBJ databases">
        <title>Expansion of phycobilisome linker gene families in mesophilic red algae.</title>
        <authorList>
            <person name="Lee J."/>
        </authorList>
    </citation>
    <scope>NUCLEOTIDE SEQUENCE [LARGE SCALE GENOMIC DNA]</scope>
    <source>
        <strain evidence="2">CCMP 1328</strain>
        <tissue evidence="2">Unicellular</tissue>
    </source>
</reference>
<dbReference type="Proteomes" id="UP000324585">
    <property type="component" value="Unassembled WGS sequence"/>
</dbReference>
<name>A0A5J4YT05_PORPP</name>
<accession>A0A5J4YT05</accession>
<comment type="caution">
    <text evidence="2">The sequence shown here is derived from an EMBL/GenBank/DDBJ whole genome shotgun (WGS) entry which is preliminary data.</text>
</comment>
<evidence type="ECO:0000259" key="1">
    <source>
        <dbReference type="Pfam" id="PF13358"/>
    </source>
</evidence>
<protein>
    <submittedName>
        <fullName evidence="2">Transposable element Tc3 transposase</fullName>
    </submittedName>
</protein>
<dbReference type="Pfam" id="PF13358">
    <property type="entry name" value="DDE_3"/>
    <property type="match status" value="1"/>
</dbReference>
<evidence type="ECO:0000313" key="3">
    <source>
        <dbReference type="EMBL" id="KAA8496284.1"/>
    </source>
</evidence>
<dbReference type="OrthoDB" id="103564at2759"/>
<dbReference type="EMBL" id="VRMN01000006">
    <property type="protein sequence ID" value="KAA8493884.1"/>
    <property type="molecule type" value="Genomic_DNA"/>
</dbReference>
<dbReference type="GO" id="GO:0003676">
    <property type="term" value="F:nucleic acid binding"/>
    <property type="evidence" value="ECO:0007669"/>
    <property type="project" value="InterPro"/>
</dbReference>
<proteinExistence type="predicted"/>
<evidence type="ECO:0000313" key="4">
    <source>
        <dbReference type="Proteomes" id="UP000324585"/>
    </source>
</evidence>
<organism evidence="2 4">
    <name type="scientific">Porphyridium purpureum</name>
    <name type="common">Red alga</name>
    <name type="synonym">Porphyridium cruentum</name>
    <dbReference type="NCBI Taxonomy" id="35688"/>
    <lineage>
        <taxon>Eukaryota</taxon>
        <taxon>Rhodophyta</taxon>
        <taxon>Bangiophyceae</taxon>
        <taxon>Porphyridiales</taxon>
        <taxon>Porphyridiaceae</taxon>
        <taxon>Porphyridium</taxon>
    </lineage>
</organism>
<dbReference type="InterPro" id="IPR038717">
    <property type="entry name" value="Tc1-like_DDE_dom"/>
</dbReference>
<dbReference type="Gene3D" id="3.30.420.10">
    <property type="entry name" value="Ribonuclease H-like superfamily/Ribonuclease H"/>
    <property type="match status" value="1"/>
</dbReference>